<name>A0A2T4MZC3_AERVE</name>
<gene>
    <name evidence="1" type="ORF">DAA48_16755</name>
</gene>
<accession>A0A2T4MZC3</accession>
<evidence type="ECO:0000313" key="1">
    <source>
        <dbReference type="EMBL" id="PTH79913.1"/>
    </source>
</evidence>
<sequence length="353" mass="40127">MKKTELEQLMAFSNKLSIKERKSFVSGFNLPVPVILDGGIFFHQICTIDPIYRSLEKLKMLMALYEAGDTYGNAKSHAIQSAIQDVKSAPGFNEFNRKAFDGQLKKSLGRKNTLYDKEHIGRSFISVDMINACFQAIKFAKPKLVFECDDYPEFISKYTEHDVLRKSKTIAHLIFSGLNSNLQQEIQFHIMCTILEHLDKEGVRDNIVAQFTSDELVIYNEPGVYEKVKNALFNTCKDLGLEMNKVFRTDLFVLKGFGAEVVGTCFVKCDLDNKAVAMKGIESKYMPEAMCFVQGRTPDRKDRMMDFDGRIAAFDMPIKFEWISNPALSHDGNLNKRIMNGRQGKLVVTEPGF</sequence>
<evidence type="ECO:0000313" key="2">
    <source>
        <dbReference type="Proteomes" id="UP000241986"/>
    </source>
</evidence>
<dbReference type="AlphaFoldDB" id="A0A2T4MZC3"/>
<dbReference type="EMBL" id="PZKL01000038">
    <property type="protein sequence ID" value="PTH79913.1"/>
    <property type="molecule type" value="Genomic_DNA"/>
</dbReference>
<protein>
    <submittedName>
        <fullName evidence="1">Uncharacterized protein</fullName>
    </submittedName>
</protein>
<comment type="caution">
    <text evidence="1">The sequence shown here is derived from an EMBL/GenBank/DDBJ whole genome shotgun (WGS) entry which is preliminary data.</text>
</comment>
<dbReference type="Proteomes" id="UP000241986">
    <property type="component" value="Unassembled WGS sequence"/>
</dbReference>
<proteinExistence type="predicted"/>
<reference evidence="1 2" key="1">
    <citation type="submission" date="2018-03" db="EMBL/GenBank/DDBJ databases">
        <title>Aeromonas veronii whole genome sequencing and analysis.</title>
        <authorList>
            <person name="Xie H."/>
            <person name="Liu T."/>
            <person name="Wang K."/>
        </authorList>
    </citation>
    <scope>NUCLEOTIDE SEQUENCE [LARGE SCALE GENOMIC DNA]</scope>
    <source>
        <strain evidence="1 2">XH.VA.1</strain>
    </source>
</reference>
<organism evidence="1 2">
    <name type="scientific">Aeromonas veronii</name>
    <dbReference type="NCBI Taxonomy" id="654"/>
    <lineage>
        <taxon>Bacteria</taxon>
        <taxon>Pseudomonadati</taxon>
        <taxon>Pseudomonadota</taxon>
        <taxon>Gammaproteobacteria</taxon>
        <taxon>Aeromonadales</taxon>
        <taxon>Aeromonadaceae</taxon>
        <taxon>Aeromonas</taxon>
    </lineage>
</organism>